<evidence type="ECO:0000313" key="1">
    <source>
        <dbReference type="EMBL" id="SDE13332.1"/>
    </source>
</evidence>
<reference evidence="1 2" key="1">
    <citation type="submission" date="2016-10" db="EMBL/GenBank/DDBJ databases">
        <authorList>
            <person name="de Groot N.N."/>
        </authorList>
    </citation>
    <scope>NUCLEOTIDE SEQUENCE [LARGE SCALE GENOMIC DNA]</scope>
    <source>
        <strain evidence="1 2">47C3B</strain>
    </source>
</reference>
<proteinExistence type="predicted"/>
<dbReference type="AlphaFoldDB" id="A0A1G7AEW3"/>
<dbReference type="Proteomes" id="UP000199072">
    <property type="component" value="Unassembled WGS sequence"/>
</dbReference>
<name>A0A1G7AEW3_9SPHI</name>
<gene>
    <name evidence="1" type="ORF">SAMN05216464_10470</name>
</gene>
<evidence type="ECO:0000313" key="2">
    <source>
        <dbReference type="Proteomes" id="UP000199072"/>
    </source>
</evidence>
<dbReference type="OrthoDB" id="1493479at2"/>
<organism evidence="1 2">
    <name type="scientific">Mucilaginibacter pineti</name>
    <dbReference type="NCBI Taxonomy" id="1391627"/>
    <lineage>
        <taxon>Bacteria</taxon>
        <taxon>Pseudomonadati</taxon>
        <taxon>Bacteroidota</taxon>
        <taxon>Sphingobacteriia</taxon>
        <taxon>Sphingobacteriales</taxon>
        <taxon>Sphingobacteriaceae</taxon>
        <taxon>Mucilaginibacter</taxon>
    </lineage>
</organism>
<protein>
    <submittedName>
        <fullName evidence="1">Uncharacterized protein</fullName>
    </submittedName>
</protein>
<keyword evidence="2" id="KW-1185">Reference proteome</keyword>
<dbReference type="STRING" id="1391627.SAMN05216464_10470"/>
<sequence length="122" mass="14428">MKKGVLLFFLSISLLVNQGCHEVVFKQSFDKQKWNNKEDWDYPERNGIVDDLVKNYKIEGLKYKQLIELLDEPQGHDSLSVYYQIVMDFGNDIDPVYTKNLEVTFNKDSIVSNVYIKEWKKD</sequence>
<dbReference type="RefSeq" id="WP_091148993.1">
    <property type="nucleotide sequence ID" value="NZ_FNAI01000004.1"/>
</dbReference>
<dbReference type="EMBL" id="FNAI01000004">
    <property type="protein sequence ID" value="SDE13332.1"/>
    <property type="molecule type" value="Genomic_DNA"/>
</dbReference>
<accession>A0A1G7AEW3</accession>